<dbReference type="GO" id="GO:0004497">
    <property type="term" value="F:monooxygenase activity"/>
    <property type="evidence" value="ECO:0007669"/>
    <property type="project" value="UniProtKB-KW"/>
</dbReference>
<keyword evidence="5 14" id="KW-0349">Heme</keyword>
<proteinExistence type="inferred from homology"/>
<dbReference type="GO" id="GO:0020037">
    <property type="term" value="F:heme binding"/>
    <property type="evidence" value="ECO:0007669"/>
    <property type="project" value="InterPro"/>
</dbReference>
<name>A0AA38P1B7_9AGAR</name>
<dbReference type="PANTHER" id="PTHR46300">
    <property type="entry name" value="P450, PUTATIVE (EUROFUNG)-RELATED-RELATED"/>
    <property type="match status" value="1"/>
</dbReference>
<accession>A0AA38P1B7</accession>
<dbReference type="InterPro" id="IPR036396">
    <property type="entry name" value="Cyt_P450_sf"/>
</dbReference>
<dbReference type="InterPro" id="IPR002401">
    <property type="entry name" value="Cyt_P450_E_grp-I"/>
</dbReference>
<dbReference type="InterPro" id="IPR050364">
    <property type="entry name" value="Cytochrome_P450_fung"/>
</dbReference>
<keyword evidence="6" id="KW-0812">Transmembrane</keyword>
<dbReference type="Proteomes" id="UP001163846">
    <property type="component" value="Unassembled WGS sequence"/>
</dbReference>
<dbReference type="PRINTS" id="PR00385">
    <property type="entry name" value="P450"/>
</dbReference>
<gene>
    <name evidence="15" type="ORF">F5878DRAFT_630969</name>
</gene>
<evidence type="ECO:0000256" key="12">
    <source>
        <dbReference type="ARBA" id="ARBA00023136"/>
    </source>
</evidence>
<evidence type="ECO:0000256" key="10">
    <source>
        <dbReference type="ARBA" id="ARBA00023004"/>
    </source>
</evidence>
<evidence type="ECO:0000256" key="14">
    <source>
        <dbReference type="PIRSR" id="PIRSR602401-1"/>
    </source>
</evidence>
<dbReference type="EMBL" id="MU806556">
    <property type="protein sequence ID" value="KAJ3834268.1"/>
    <property type="molecule type" value="Genomic_DNA"/>
</dbReference>
<comment type="similarity">
    <text evidence="4">Belongs to the cytochrome P450 family.</text>
</comment>
<keyword evidence="11" id="KW-0503">Monooxygenase</keyword>
<evidence type="ECO:0000256" key="8">
    <source>
        <dbReference type="ARBA" id="ARBA00022989"/>
    </source>
</evidence>
<dbReference type="Pfam" id="PF00067">
    <property type="entry name" value="p450"/>
    <property type="match status" value="1"/>
</dbReference>
<protein>
    <submittedName>
        <fullName evidence="15">Cytochrome P450</fullName>
    </submittedName>
</protein>
<evidence type="ECO:0000256" key="5">
    <source>
        <dbReference type="ARBA" id="ARBA00022617"/>
    </source>
</evidence>
<dbReference type="GO" id="GO:0016020">
    <property type="term" value="C:membrane"/>
    <property type="evidence" value="ECO:0007669"/>
    <property type="project" value="UniProtKB-SubCell"/>
</dbReference>
<evidence type="ECO:0000313" key="15">
    <source>
        <dbReference type="EMBL" id="KAJ3834268.1"/>
    </source>
</evidence>
<dbReference type="Gene3D" id="1.10.630.10">
    <property type="entry name" value="Cytochrome P450"/>
    <property type="match status" value="1"/>
</dbReference>
<evidence type="ECO:0000256" key="2">
    <source>
        <dbReference type="ARBA" id="ARBA00004167"/>
    </source>
</evidence>
<evidence type="ECO:0000256" key="9">
    <source>
        <dbReference type="ARBA" id="ARBA00023002"/>
    </source>
</evidence>
<dbReference type="GO" id="GO:0016705">
    <property type="term" value="F:oxidoreductase activity, acting on paired donors, with incorporation or reduction of molecular oxygen"/>
    <property type="evidence" value="ECO:0007669"/>
    <property type="project" value="InterPro"/>
</dbReference>
<organism evidence="15 16">
    <name type="scientific">Lentinula raphanica</name>
    <dbReference type="NCBI Taxonomy" id="153919"/>
    <lineage>
        <taxon>Eukaryota</taxon>
        <taxon>Fungi</taxon>
        <taxon>Dikarya</taxon>
        <taxon>Basidiomycota</taxon>
        <taxon>Agaricomycotina</taxon>
        <taxon>Agaricomycetes</taxon>
        <taxon>Agaricomycetidae</taxon>
        <taxon>Agaricales</taxon>
        <taxon>Marasmiineae</taxon>
        <taxon>Omphalotaceae</taxon>
        <taxon>Lentinula</taxon>
    </lineage>
</organism>
<dbReference type="InterPro" id="IPR001128">
    <property type="entry name" value="Cyt_P450"/>
</dbReference>
<comment type="subcellular location">
    <subcellularLocation>
        <location evidence="2">Membrane</location>
        <topology evidence="2">Single-pass membrane protein</topology>
    </subcellularLocation>
</comment>
<evidence type="ECO:0000256" key="6">
    <source>
        <dbReference type="ARBA" id="ARBA00022692"/>
    </source>
</evidence>
<reference evidence="15" key="1">
    <citation type="submission" date="2022-08" db="EMBL/GenBank/DDBJ databases">
        <authorList>
            <consortium name="DOE Joint Genome Institute"/>
            <person name="Min B."/>
            <person name="Riley R."/>
            <person name="Sierra-Patev S."/>
            <person name="Naranjo-Ortiz M."/>
            <person name="Looney B."/>
            <person name="Konkel Z."/>
            <person name="Slot J.C."/>
            <person name="Sakamoto Y."/>
            <person name="Steenwyk J.L."/>
            <person name="Rokas A."/>
            <person name="Carro J."/>
            <person name="Camarero S."/>
            <person name="Ferreira P."/>
            <person name="Molpeceres G."/>
            <person name="Ruiz-Duenas F.J."/>
            <person name="Serrano A."/>
            <person name="Henrissat B."/>
            <person name="Drula E."/>
            <person name="Hughes K.W."/>
            <person name="Mata J.L."/>
            <person name="Ishikawa N.K."/>
            <person name="Vargas-Isla R."/>
            <person name="Ushijima S."/>
            <person name="Smith C.A."/>
            <person name="Ahrendt S."/>
            <person name="Andreopoulos W."/>
            <person name="He G."/>
            <person name="Labutti K."/>
            <person name="Lipzen A."/>
            <person name="Ng V."/>
            <person name="Sandor L."/>
            <person name="Barry K."/>
            <person name="Martinez A.T."/>
            <person name="Xiao Y."/>
            <person name="Gibbons J.G."/>
            <person name="Terashima K."/>
            <person name="Hibbett D.S."/>
            <person name="Grigoriev I.V."/>
        </authorList>
    </citation>
    <scope>NUCLEOTIDE SEQUENCE</scope>
    <source>
        <strain evidence="15">TFB9207</strain>
    </source>
</reference>
<keyword evidence="7 14" id="KW-0479">Metal-binding</keyword>
<sequence length="528" mass="59242">MITTLGIAAAFILIFWIARRVQTNKQLPPGPRGLPILGNILQLTSTPQLWLLFDKMKAQYGPIMSLTLAGQNIVVLNTKAAALELMERRSANYSDRPASIVADIIGRATCLPFTKYGKQWQRMRRAGHAVLNARASAQYLPTQVDEAIVVTRSLLNDRSSPLSAKVHRSAASMIPVIYGKRLLQEAALAKESKQPTDEVDAHYPDIITDPLESLIHTVHPFTIAMCPGAHLVEFFPFLNYLPAAISQWKRDAIRDSERTSLVYTSYYQATVGANQMQPNLCVSLAENEMAADLTEVEKAWVTGTISAASLETTSTTMSFFLYAMTLYPDVQRRAQDELDRVVGKSRNPNFDDMEHLPYLRAIVKEVLRWQPVTPLAIPHAALEDDWYEGYLIPKGTTVLANVWSMNHDEDEYGPDVDQFKPERYLQQSEDGTGLVMRPEYENDEGHSTYGFGRRGCVGRHVANHGLFINMSTILWALRIEPQEAAPVKKESHGDSQDILNPVPPYGCLFTPRFPEVEGILQHYEDNKV</sequence>
<evidence type="ECO:0000256" key="11">
    <source>
        <dbReference type="ARBA" id="ARBA00023033"/>
    </source>
</evidence>
<dbReference type="PANTHER" id="PTHR46300:SF2">
    <property type="entry name" value="CYTOCHROME P450 MONOOXYGENASE ALNH-RELATED"/>
    <property type="match status" value="1"/>
</dbReference>
<keyword evidence="9" id="KW-0560">Oxidoreductase</keyword>
<dbReference type="CDD" id="cd11065">
    <property type="entry name" value="CYP64-like"/>
    <property type="match status" value="1"/>
</dbReference>
<comment type="pathway">
    <text evidence="3">Secondary metabolite biosynthesis.</text>
</comment>
<evidence type="ECO:0000256" key="7">
    <source>
        <dbReference type="ARBA" id="ARBA00022723"/>
    </source>
</evidence>
<evidence type="ECO:0000256" key="13">
    <source>
        <dbReference type="ARBA" id="ARBA00023180"/>
    </source>
</evidence>
<keyword evidence="10 14" id="KW-0408">Iron</keyword>
<keyword evidence="16" id="KW-1185">Reference proteome</keyword>
<dbReference type="SUPFAM" id="SSF48264">
    <property type="entry name" value="Cytochrome P450"/>
    <property type="match status" value="1"/>
</dbReference>
<evidence type="ECO:0000313" key="16">
    <source>
        <dbReference type="Proteomes" id="UP001163846"/>
    </source>
</evidence>
<keyword evidence="8" id="KW-1133">Transmembrane helix</keyword>
<keyword evidence="13" id="KW-0325">Glycoprotein</keyword>
<feature type="binding site" description="axial binding residue" evidence="14">
    <location>
        <position position="456"/>
    </location>
    <ligand>
        <name>heme</name>
        <dbReference type="ChEBI" id="CHEBI:30413"/>
    </ligand>
    <ligandPart>
        <name>Fe</name>
        <dbReference type="ChEBI" id="CHEBI:18248"/>
    </ligandPart>
</feature>
<comment type="caution">
    <text evidence="15">The sequence shown here is derived from an EMBL/GenBank/DDBJ whole genome shotgun (WGS) entry which is preliminary data.</text>
</comment>
<dbReference type="AlphaFoldDB" id="A0AA38P1B7"/>
<evidence type="ECO:0000256" key="4">
    <source>
        <dbReference type="ARBA" id="ARBA00010617"/>
    </source>
</evidence>
<keyword evidence="12" id="KW-0472">Membrane</keyword>
<evidence type="ECO:0000256" key="1">
    <source>
        <dbReference type="ARBA" id="ARBA00001971"/>
    </source>
</evidence>
<comment type="cofactor">
    <cofactor evidence="1 14">
        <name>heme</name>
        <dbReference type="ChEBI" id="CHEBI:30413"/>
    </cofactor>
</comment>
<dbReference type="GO" id="GO:0005506">
    <property type="term" value="F:iron ion binding"/>
    <property type="evidence" value="ECO:0007669"/>
    <property type="project" value="InterPro"/>
</dbReference>
<dbReference type="PRINTS" id="PR00463">
    <property type="entry name" value="EP450I"/>
</dbReference>
<evidence type="ECO:0000256" key="3">
    <source>
        <dbReference type="ARBA" id="ARBA00005179"/>
    </source>
</evidence>